<accession>A0A8H7ZZY6</accession>
<feature type="non-terminal residue" evidence="2">
    <location>
        <position position="1"/>
    </location>
</feature>
<protein>
    <submittedName>
        <fullName evidence="2">Uncharacterized protein</fullName>
    </submittedName>
</protein>
<gene>
    <name evidence="2" type="ORF">BJ554DRAFT_4606</name>
</gene>
<dbReference type="AlphaFoldDB" id="A0A8H7ZZY6"/>
<proteinExistence type="predicted"/>
<dbReference type="EMBL" id="JAEFCI010001967">
    <property type="protein sequence ID" value="KAG5462569.1"/>
    <property type="molecule type" value="Genomic_DNA"/>
</dbReference>
<evidence type="ECO:0000313" key="3">
    <source>
        <dbReference type="Proteomes" id="UP000673691"/>
    </source>
</evidence>
<sequence>QTRSNYGNSLKNAKLAVESAPGFGQTPRDSPKASDKTLYHDTSKNHTGRLPDEGLVPAFHLPVGFRIVGDGELDVHAELSEEFPHRYRVQFPSIFFRCA</sequence>
<evidence type="ECO:0000256" key="1">
    <source>
        <dbReference type="SAM" id="MobiDB-lite"/>
    </source>
</evidence>
<keyword evidence="3" id="KW-1185">Reference proteome</keyword>
<name>A0A8H7ZZY6_9FUNG</name>
<feature type="region of interest" description="Disordered" evidence="1">
    <location>
        <begin position="17"/>
        <end position="53"/>
    </location>
</feature>
<feature type="compositionally biased region" description="Basic and acidic residues" evidence="1">
    <location>
        <begin position="29"/>
        <end position="52"/>
    </location>
</feature>
<evidence type="ECO:0000313" key="2">
    <source>
        <dbReference type="EMBL" id="KAG5462569.1"/>
    </source>
</evidence>
<organism evidence="2 3">
    <name type="scientific">Olpidium bornovanus</name>
    <dbReference type="NCBI Taxonomy" id="278681"/>
    <lineage>
        <taxon>Eukaryota</taxon>
        <taxon>Fungi</taxon>
        <taxon>Fungi incertae sedis</taxon>
        <taxon>Olpidiomycota</taxon>
        <taxon>Olpidiomycotina</taxon>
        <taxon>Olpidiomycetes</taxon>
        <taxon>Olpidiales</taxon>
        <taxon>Olpidiaceae</taxon>
        <taxon>Olpidium</taxon>
    </lineage>
</organism>
<dbReference type="Proteomes" id="UP000673691">
    <property type="component" value="Unassembled WGS sequence"/>
</dbReference>
<reference evidence="2 3" key="1">
    <citation type="journal article" name="Sci. Rep.">
        <title>Genome-scale phylogenetic analyses confirm Olpidium as the closest living zoosporic fungus to the non-flagellated, terrestrial fungi.</title>
        <authorList>
            <person name="Chang Y."/>
            <person name="Rochon D."/>
            <person name="Sekimoto S."/>
            <person name="Wang Y."/>
            <person name="Chovatia M."/>
            <person name="Sandor L."/>
            <person name="Salamov A."/>
            <person name="Grigoriev I.V."/>
            <person name="Stajich J.E."/>
            <person name="Spatafora J.W."/>
        </authorList>
    </citation>
    <scope>NUCLEOTIDE SEQUENCE [LARGE SCALE GENOMIC DNA]</scope>
    <source>
        <strain evidence="2">S191</strain>
    </source>
</reference>
<comment type="caution">
    <text evidence="2">The sequence shown here is derived from an EMBL/GenBank/DDBJ whole genome shotgun (WGS) entry which is preliminary data.</text>
</comment>